<evidence type="ECO:0000256" key="3">
    <source>
        <dbReference type="ARBA" id="ARBA00022475"/>
    </source>
</evidence>
<dbReference type="RefSeq" id="WP_377003569.1">
    <property type="nucleotide sequence ID" value="NZ_JBHSGG010000014.1"/>
</dbReference>
<keyword evidence="5" id="KW-0547">Nucleotide-binding</keyword>
<organism evidence="14 15">
    <name type="scientific">Coralloluteibacterium thermophilum</name>
    <dbReference type="NCBI Taxonomy" id="2707049"/>
    <lineage>
        <taxon>Bacteria</taxon>
        <taxon>Pseudomonadati</taxon>
        <taxon>Pseudomonadota</taxon>
        <taxon>Gammaproteobacteria</taxon>
        <taxon>Lysobacterales</taxon>
        <taxon>Lysobacteraceae</taxon>
        <taxon>Coralloluteibacterium</taxon>
    </lineage>
</organism>
<evidence type="ECO:0000259" key="13">
    <source>
        <dbReference type="PROSITE" id="PS50929"/>
    </source>
</evidence>
<dbReference type="PROSITE" id="PS50893">
    <property type="entry name" value="ABC_TRANSPORTER_2"/>
    <property type="match status" value="1"/>
</dbReference>
<dbReference type="Gene3D" id="1.20.1560.10">
    <property type="entry name" value="ABC transporter type 1, transmembrane domain"/>
    <property type="match status" value="1"/>
</dbReference>
<dbReference type="CDD" id="cd18552">
    <property type="entry name" value="ABC_6TM_MsbA_like"/>
    <property type="match status" value="1"/>
</dbReference>
<dbReference type="PROSITE" id="PS50929">
    <property type="entry name" value="ABC_TM1F"/>
    <property type="match status" value="1"/>
</dbReference>
<evidence type="ECO:0000313" key="14">
    <source>
        <dbReference type="EMBL" id="MFC4727561.1"/>
    </source>
</evidence>
<comment type="subcellular location">
    <subcellularLocation>
        <location evidence="1">Cell membrane</location>
        <topology evidence="1">Multi-pass membrane protein</topology>
    </subcellularLocation>
</comment>
<keyword evidence="3" id="KW-1003">Cell membrane</keyword>
<dbReference type="InterPro" id="IPR003593">
    <property type="entry name" value="AAA+_ATPase"/>
</dbReference>
<feature type="transmembrane region" description="Helical" evidence="11">
    <location>
        <begin position="21"/>
        <end position="45"/>
    </location>
</feature>
<evidence type="ECO:0000256" key="8">
    <source>
        <dbReference type="ARBA" id="ARBA00022989"/>
    </source>
</evidence>
<reference evidence="15" key="1">
    <citation type="journal article" date="2019" name="Int. J. Syst. Evol. Microbiol.">
        <title>The Global Catalogue of Microorganisms (GCM) 10K type strain sequencing project: providing services to taxonomists for standard genome sequencing and annotation.</title>
        <authorList>
            <consortium name="The Broad Institute Genomics Platform"/>
            <consortium name="The Broad Institute Genome Sequencing Center for Infectious Disease"/>
            <person name="Wu L."/>
            <person name="Ma J."/>
        </authorList>
    </citation>
    <scope>NUCLEOTIDE SEQUENCE [LARGE SCALE GENOMIC DNA]</scope>
    <source>
        <strain evidence="15">CGMCC 1.13574</strain>
    </source>
</reference>
<keyword evidence="2" id="KW-0813">Transport</keyword>
<dbReference type="PANTHER" id="PTHR43394">
    <property type="entry name" value="ATP-DEPENDENT PERMEASE MDL1, MITOCHONDRIAL"/>
    <property type="match status" value="1"/>
</dbReference>
<dbReference type="NCBIfam" id="TIGR02203">
    <property type="entry name" value="MsbA_lipidA"/>
    <property type="match status" value="1"/>
</dbReference>
<evidence type="ECO:0000256" key="1">
    <source>
        <dbReference type="ARBA" id="ARBA00004651"/>
    </source>
</evidence>
<sequence length="585" mass="63427">MTVQIQARAWPIYRRLLGVAWTYWPLLTVAVVGMVIEAAAAGAFTALMQPMIDETFVARNPDVGLLLPAAVVGIFVLRGIATFVTDYGMSRSGRSVVRDLREAMLAKFLRLPSAHFDVEAVPALVSRLNYDTEQVAHASAESLKVLITDTLTILALLGVMFYHSPRVTLVMLVVAPLIGLIVNYVGRRYRRINRSIQDGVASLAQAAEQTIAAQQEVKVYGAQDEELSRYSKLANRILTLNVKVETTKAGASSVVQLLAAVALAIILLVAGREALQGRLTAGEFTALMIAMMALLPSLKRITTVQSQIGRGVAAADKIFSLLDAPEEQDEGARPLARARGDLAFREVSVRYPDQLAPALDRVSFVARPGTVTAIVGRSGSGKSTLVRLIPRFYEPAMGEVLLDGAPLGEYRLADLRRQIALVGQQVKLFDDTIAANIAYGTPDATPERIRAAAEAANALEFIERLPEGMATRIGENGSLLSGGQRQRLAIARAILKDAPILILDEATAALDNESERLVQDALQKLIPDRTTLVIAHRLSTIEHADQVLVLDGGRLVEQGTHASLLEQGGMYAHLHRMQFRETSAR</sequence>
<dbReference type="PANTHER" id="PTHR43394:SF1">
    <property type="entry name" value="ATP-BINDING CASSETTE SUB-FAMILY B MEMBER 10, MITOCHONDRIAL"/>
    <property type="match status" value="1"/>
</dbReference>
<proteinExistence type="predicted"/>
<keyword evidence="7" id="KW-1278">Translocase</keyword>
<feature type="transmembrane region" description="Helical" evidence="11">
    <location>
        <begin position="249"/>
        <end position="269"/>
    </location>
</feature>
<feature type="domain" description="ABC transporter" evidence="12">
    <location>
        <begin position="344"/>
        <end position="577"/>
    </location>
</feature>
<keyword evidence="10 11" id="KW-0472">Membrane</keyword>
<name>A0ABV9NH02_9GAMM</name>
<evidence type="ECO:0000256" key="7">
    <source>
        <dbReference type="ARBA" id="ARBA00022967"/>
    </source>
</evidence>
<dbReference type="EMBL" id="JBHSGG010000014">
    <property type="protein sequence ID" value="MFC4727561.1"/>
    <property type="molecule type" value="Genomic_DNA"/>
</dbReference>
<dbReference type="Pfam" id="PF00664">
    <property type="entry name" value="ABC_membrane"/>
    <property type="match status" value="1"/>
</dbReference>
<dbReference type="InterPro" id="IPR036640">
    <property type="entry name" value="ABC1_TM_sf"/>
</dbReference>
<keyword evidence="4 11" id="KW-0812">Transmembrane</keyword>
<dbReference type="InterPro" id="IPR017871">
    <property type="entry name" value="ABC_transporter-like_CS"/>
</dbReference>
<dbReference type="InterPro" id="IPR039421">
    <property type="entry name" value="Type_1_exporter"/>
</dbReference>
<keyword evidence="9" id="KW-0445">Lipid transport</keyword>
<comment type="caution">
    <text evidence="14">The sequence shown here is derived from an EMBL/GenBank/DDBJ whole genome shotgun (WGS) entry which is preliminary data.</text>
</comment>
<evidence type="ECO:0000256" key="9">
    <source>
        <dbReference type="ARBA" id="ARBA00023055"/>
    </source>
</evidence>
<keyword evidence="8 11" id="KW-1133">Transmembrane helix</keyword>
<dbReference type="InterPro" id="IPR011917">
    <property type="entry name" value="ABC_transpr_lipidA"/>
</dbReference>
<keyword evidence="15" id="KW-1185">Reference proteome</keyword>
<evidence type="ECO:0000256" key="10">
    <source>
        <dbReference type="ARBA" id="ARBA00023136"/>
    </source>
</evidence>
<evidence type="ECO:0000256" key="5">
    <source>
        <dbReference type="ARBA" id="ARBA00022741"/>
    </source>
</evidence>
<evidence type="ECO:0000256" key="4">
    <source>
        <dbReference type="ARBA" id="ARBA00022692"/>
    </source>
</evidence>
<dbReference type="SUPFAM" id="SSF90123">
    <property type="entry name" value="ABC transporter transmembrane region"/>
    <property type="match status" value="1"/>
</dbReference>
<evidence type="ECO:0000256" key="11">
    <source>
        <dbReference type="SAM" id="Phobius"/>
    </source>
</evidence>
<feature type="transmembrane region" description="Helical" evidence="11">
    <location>
        <begin position="65"/>
        <end position="84"/>
    </location>
</feature>
<dbReference type="InterPro" id="IPR011527">
    <property type="entry name" value="ABC1_TM_dom"/>
</dbReference>
<gene>
    <name evidence="14" type="primary">msbA</name>
    <name evidence="14" type="ORF">ACFO3Q_05175</name>
</gene>
<feature type="transmembrane region" description="Helical" evidence="11">
    <location>
        <begin position="168"/>
        <end position="186"/>
    </location>
</feature>
<accession>A0ABV9NH02</accession>
<dbReference type="Gene3D" id="3.40.50.300">
    <property type="entry name" value="P-loop containing nucleotide triphosphate hydrolases"/>
    <property type="match status" value="1"/>
</dbReference>
<dbReference type="InterPro" id="IPR003439">
    <property type="entry name" value="ABC_transporter-like_ATP-bd"/>
</dbReference>
<evidence type="ECO:0000259" key="12">
    <source>
        <dbReference type="PROSITE" id="PS50893"/>
    </source>
</evidence>
<keyword evidence="6" id="KW-0067">ATP-binding</keyword>
<dbReference type="Proteomes" id="UP001595892">
    <property type="component" value="Unassembled WGS sequence"/>
</dbReference>
<evidence type="ECO:0000256" key="2">
    <source>
        <dbReference type="ARBA" id="ARBA00022448"/>
    </source>
</evidence>
<dbReference type="SUPFAM" id="SSF52540">
    <property type="entry name" value="P-loop containing nucleoside triphosphate hydrolases"/>
    <property type="match status" value="1"/>
</dbReference>
<evidence type="ECO:0000256" key="6">
    <source>
        <dbReference type="ARBA" id="ARBA00022840"/>
    </source>
</evidence>
<dbReference type="InterPro" id="IPR027417">
    <property type="entry name" value="P-loop_NTPase"/>
</dbReference>
<dbReference type="PROSITE" id="PS00211">
    <property type="entry name" value="ABC_TRANSPORTER_1"/>
    <property type="match status" value="1"/>
</dbReference>
<dbReference type="SMART" id="SM00382">
    <property type="entry name" value="AAA"/>
    <property type="match status" value="1"/>
</dbReference>
<protein>
    <submittedName>
        <fullName evidence="14">Lipid A export permease/ATP-binding protein MsbA</fullName>
    </submittedName>
</protein>
<feature type="transmembrane region" description="Helical" evidence="11">
    <location>
        <begin position="143"/>
        <end position="162"/>
    </location>
</feature>
<evidence type="ECO:0000313" key="15">
    <source>
        <dbReference type="Proteomes" id="UP001595892"/>
    </source>
</evidence>
<feature type="domain" description="ABC transmembrane type-1" evidence="13">
    <location>
        <begin position="29"/>
        <end position="310"/>
    </location>
</feature>
<dbReference type="Pfam" id="PF00005">
    <property type="entry name" value="ABC_tran"/>
    <property type="match status" value="1"/>
</dbReference>